<dbReference type="AlphaFoldDB" id="A0A9D2U7A3"/>
<accession>A0A9D2U7A3</accession>
<feature type="transmembrane region" description="Helical" evidence="1">
    <location>
        <begin position="110"/>
        <end position="128"/>
    </location>
</feature>
<organism evidence="2 3">
    <name type="scientific">Candidatus Mediterraneibacter quadrami</name>
    <dbReference type="NCBI Taxonomy" id="2838684"/>
    <lineage>
        <taxon>Bacteria</taxon>
        <taxon>Bacillati</taxon>
        <taxon>Bacillota</taxon>
        <taxon>Clostridia</taxon>
        <taxon>Lachnospirales</taxon>
        <taxon>Lachnospiraceae</taxon>
        <taxon>Mediterraneibacter</taxon>
    </lineage>
</organism>
<evidence type="ECO:0000313" key="3">
    <source>
        <dbReference type="Proteomes" id="UP000823909"/>
    </source>
</evidence>
<gene>
    <name evidence="2" type="ORF">H9910_04995</name>
</gene>
<comment type="caution">
    <text evidence="2">The sequence shown here is derived from an EMBL/GenBank/DDBJ whole genome shotgun (WGS) entry which is preliminary data.</text>
</comment>
<name>A0A9D2U7A3_9FIRM</name>
<proteinExistence type="predicted"/>
<sequence>MKTKKMGTYKKMGLILLAGAAGGGLVGALLGAGMELYGSGIASGAGNVLSALQRVMLPLMIAIGAAGILAGESCIWKMKNIGEEIAGAEDEACDRLEYEYEKAGAFGMKANIITQALCMLVLSTGYSMKYIGTEASRSGHFLLVCIIFILYFMYAGFWQARYVKCVQRVYPEKKGDPASRKFQKEWLESCDEAERAMIYQSAYKSYMTANKTIPLLLVVAMLCHLFFDTGIMAVVLLAAVWIIVMLSYLNSCVKIRREKLG</sequence>
<keyword evidence="1" id="KW-0812">Transmembrane</keyword>
<evidence type="ECO:0000313" key="2">
    <source>
        <dbReference type="EMBL" id="HJD42347.1"/>
    </source>
</evidence>
<feature type="transmembrane region" description="Helical" evidence="1">
    <location>
        <begin position="233"/>
        <end position="253"/>
    </location>
</feature>
<dbReference type="InterPro" id="IPR021509">
    <property type="entry name" value="DUF3169"/>
</dbReference>
<reference evidence="2" key="1">
    <citation type="journal article" date="2021" name="PeerJ">
        <title>Extensive microbial diversity within the chicken gut microbiome revealed by metagenomics and culture.</title>
        <authorList>
            <person name="Gilroy R."/>
            <person name="Ravi A."/>
            <person name="Getino M."/>
            <person name="Pursley I."/>
            <person name="Horton D.L."/>
            <person name="Alikhan N.F."/>
            <person name="Baker D."/>
            <person name="Gharbi K."/>
            <person name="Hall N."/>
            <person name="Watson M."/>
            <person name="Adriaenssens E.M."/>
            <person name="Foster-Nyarko E."/>
            <person name="Jarju S."/>
            <person name="Secka A."/>
            <person name="Antonio M."/>
            <person name="Oren A."/>
            <person name="Chaudhuri R.R."/>
            <person name="La Ragione R."/>
            <person name="Hildebrand F."/>
            <person name="Pallen M.J."/>
        </authorList>
    </citation>
    <scope>NUCLEOTIDE SEQUENCE</scope>
    <source>
        <strain evidence="2">ChiBcec15-3976</strain>
    </source>
</reference>
<feature type="transmembrane region" description="Helical" evidence="1">
    <location>
        <begin position="140"/>
        <end position="158"/>
    </location>
</feature>
<dbReference type="EMBL" id="DWUU01000029">
    <property type="protein sequence ID" value="HJD42347.1"/>
    <property type="molecule type" value="Genomic_DNA"/>
</dbReference>
<feature type="transmembrane region" description="Helical" evidence="1">
    <location>
        <begin position="55"/>
        <end position="76"/>
    </location>
</feature>
<evidence type="ECO:0000256" key="1">
    <source>
        <dbReference type="SAM" id="Phobius"/>
    </source>
</evidence>
<protein>
    <submittedName>
        <fullName evidence="2">DUF3169 family protein</fullName>
    </submittedName>
</protein>
<keyword evidence="1" id="KW-0472">Membrane</keyword>
<dbReference type="Proteomes" id="UP000823909">
    <property type="component" value="Unassembled WGS sequence"/>
</dbReference>
<dbReference type="Pfam" id="PF11368">
    <property type="entry name" value="DUF3169"/>
    <property type="match status" value="1"/>
</dbReference>
<keyword evidence="1" id="KW-1133">Transmembrane helix</keyword>
<feature type="transmembrane region" description="Helical" evidence="1">
    <location>
        <begin position="208"/>
        <end position="227"/>
    </location>
</feature>
<reference evidence="2" key="2">
    <citation type="submission" date="2021-04" db="EMBL/GenBank/DDBJ databases">
        <authorList>
            <person name="Gilroy R."/>
        </authorList>
    </citation>
    <scope>NUCLEOTIDE SEQUENCE</scope>
    <source>
        <strain evidence="2">ChiBcec15-3976</strain>
    </source>
</reference>